<keyword evidence="18" id="KW-1185">Reference proteome</keyword>
<name>A0A261GAV0_9BIFI</name>
<reference evidence="15 17" key="1">
    <citation type="journal article" date="2017" name="BMC Genomics">
        <title>Comparative genomic and phylogenomic analyses of the Bifidobacteriaceae family.</title>
        <authorList>
            <person name="Lugli G.A."/>
            <person name="Milani C."/>
            <person name="Turroni F."/>
            <person name="Duranti S."/>
            <person name="Mancabelli L."/>
            <person name="Mangifesta M."/>
            <person name="Ferrario C."/>
            <person name="Modesto M."/>
            <person name="Mattarelli P."/>
            <person name="Jiri K."/>
            <person name="van Sinderen D."/>
            <person name="Ventura M."/>
        </authorList>
    </citation>
    <scope>NUCLEOTIDE SEQUENCE [LARGE SCALE GENOMIC DNA]</scope>
    <source>
        <strain evidence="15 17">DSM 100216</strain>
    </source>
</reference>
<gene>
    <name evidence="16" type="ORF">BE0216_09695</name>
    <name evidence="15" type="ORF">BEUL_0858</name>
</gene>
<evidence type="ECO:0000313" key="18">
    <source>
        <dbReference type="Proteomes" id="UP000593943"/>
    </source>
</evidence>
<evidence type="ECO:0000256" key="7">
    <source>
        <dbReference type="ARBA" id="ARBA00022824"/>
    </source>
</evidence>
<keyword evidence="3" id="KW-0328">Glycosyltransferase</keyword>
<keyword evidence="9" id="KW-1133">Transmembrane helix</keyword>
<keyword evidence="10" id="KW-0333">Golgi apparatus</keyword>
<dbReference type="InterPro" id="IPR043538">
    <property type="entry name" value="XYLT"/>
</dbReference>
<keyword evidence="13" id="KW-0325">Glycoprotein</keyword>
<dbReference type="InterPro" id="IPR003406">
    <property type="entry name" value="Glyco_trans_14"/>
</dbReference>
<evidence type="ECO:0000313" key="16">
    <source>
        <dbReference type="EMBL" id="QOL32678.1"/>
    </source>
</evidence>
<evidence type="ECO:0000256" key="13">
    <source>
        <dbReference type="ARBA" id="ARBA00023180"/>
    </source>
</evidence>
<dbReference type="Proteomes" id="UP000593943">
    <property type="component" value="Chromosome"/>
</dbReference>
<dbReference type="OrthoDB" id="7943907at2"/>
<dbReference type="GO" id="GO:0016020">
    <property type="term" value="C:membrane"/>
    <property type="evidence" value="ECO:0007669"/>
    <property type="project" value="InterPro"/>
</dbReference>
<dbReference type="PANTHER" id="PTHR46025">
    <property type="entry name" value="XYLOSYLTRANSFERASE OXT"/>
    <property type="match status" value="1"/>
</dbReference>
<dbReference type="AlphaFoldDB" id="A0A261GAV0"/>
<keyword evidence="12" id="KW-1015">Disulfide bond</keyword>
<evidence type="ECO:0000256" key="11">
    <source>
        <dbReference type="ARBA" id="ARBA00023136"/>
    </source>
</evidence>
<evidence type="ECO:0000256" key="5">
    <source>
        <dbReference type="ARBA" id="ARBA00022692"/>
    </source>
</evidence>
<dbReference type="GO" id="GO:0030158">
    <property type="term" value="F:protein xylosyltransferase activity"/>
    <property type="evidence" value="ECO:0007669"/>
    <property type="project" value="InterPro"/>
</dbReference>
<accession>A0A261GAV0</accession>
<keyword evidence="5" id="KW-0812">Transmembrane</keyword>
<sequence length="292" mass="34521">MKHAFLIMAHNNWNQLKTLISLLDDERCSIFLHVDNGSKSFNQQMFEGLTEHASLRFLPRMNISWGGDRQIFCEMLLLKESRKSNCDYYHLLSGMDLPLHKIDYIDRFFEEHNGKEFVHFTEIGDSISTSTRDRIAIWHPFQNQLGRHCSYVDFALSNIQKSIHVDRLQSCTKTLGKGAQWFSITRNFVDYVITNWSYYQKMFTNSYCADEMFLQTMLLNSPLRKNIFRPEPDDDYASIMRIIDWERGNPYVFRACDLETLRNSAMLFARKFDERIDNNVIMKIAKEIRSSN</sequence>
<dbReference type="RefSeq" id="WP_094636491.1">
    <property type="nucleotide sequence ID" value="NZ_CP062938.1"/>
</dbReference>
<evidence type="ECO:0000256" key="2">
    <source>
        <dbReference type="ARBA" id="ARBA00004648"/>
    </source>
</evidence>
<evidence type="ECO:0000256" key="9">
    <source>
        <dbReference type="ARBA" id="ARBA00022989"/>
    </source>
</evidence>
<dbReference type="PANTHER" id="PTHR46025:SF3">
    <property type="entry name" value="XYLOSYLTRANSFERASE OXT"/>
    <property type="match status" value="1"/>
</dbReference>
<reference evidence="16 18" key="2">
    <citation type="submission" date="2020-10" db="EMBL/GenBank/DDBJ databases">
        <title>Genome sequencing of Bifidobacterium eulemuris_DSMZ_100216.</title>
        <authorList>
            <person name="Kim J."/>
        </authorList>
    </citation>
    <scope>NUCLEOTIDE SEQUENCE [LARGE SCALE GENOMIC DNA]</scope>
    <source>
        <strain evidence="16 18">DSM 100216</strain>
    </source>
</reference>
<evidence type="ECO:0000313" key="15">
    <source>
        <dbReference type="EMBL" id="OZG68548.1"/>
    </source>
</evidence>
<comment type="subcellular location">
    <subcellularLocation>
        <location evidence="2">Endoplasmic reticulum membrane</location>
        <topology evidence="2">Single-pass type II membrane protein</topology>
    </subcellularLocation>
    <subcellularLocation>
        <location evidence="1">Golgi apparatus membrane</location>
        <topology evidence="1">Single-pass type II membrane protein</topology>
    </subcellularLocation>
</comment>
<evidence type="ECO:0000256" key="4">
    <source>
        <dbReference type="ARBA" id="ARBA00022679"/>
    </source>
</evidence>
<keyword evidence="7" id="KW-0256">Endoplasmic reticulum</keyword>
<dbReference type="GO" id="GO:0015012">
    <property type="term" value="P:heparan sulfate proteoglycan biosynthetic process"/>
    <property type="evidence" value="ECO:0007669"/>
    <property type="project" value="TreeGrafter"/>
</dbReference>
<keyword evidence="11" id="KW-0472">Membrane</keyword>
<keyword evidence="4 15" id="KW-0808">Transferase</keyword>
<dbReference type="GO" id="GO:0046872">
    <property type="term" value="F:metal ion binding"/>
    <property type="evidence" value="ECO:0007669"/>
    <property type="project" value="UniProtKB-KW"/>
</dbReference>
<dbReference type="Proteomes" id="UP000216057">
    <property type="component" value="Unassembled WGS sequence"/>
</dbReference>
<evidence type="ECO:0000256" key="14">
    <source>
        <dbReference type="ARBA" id="ARBA00042865"/>
    </source>
</evidence>
<evidence type="ECO:0000256" key="1">
    <source>
        <dbReference type="ARBA" id="ARBA00004323"/>
    </source>
</evidence>
<dbReference type="EMBL" id="CP062938">
    <property type="protein sequence ID" value="QOL32678.1"/>
    <property type="molecule type" value="Genomic_DNA"/>
</dbReference>
<dbReference type="KEGG" id="beu:BE0216_09695"/>
<evidence type="ECO:0000313" key="17">
    <source>
        <dbReference type="Proteomes" id="UP000216057"/>
    </source>
</evidence>
<evidence type="ECO:0000256" key="6">
    <source>
        <dbReference type="ARBA" id="ARBA00022723"/>
    </source>
</evidence>
<evidence type="ECO:0000256" key="10">
    <source>
        <dbReference type="ARBA" id="ARBA00023034"/>
    </source>
</evidence>
<proteinExistence type="predicted"/>
<keyword evidence="6" id="KW-0479">Metal-binding</keyword>
<protein>
    <recommendedName>
        <fullName evidence="14">Peptide O-xylosyltransferase</fullName>
    </recommendedName>
</protein>
<evidence type="ECO:0000256" key="12">
    <source>
        <dbReference type="ARBA" id="ARBA00023157"/>
    </source>
</evidence>
<organism evidence="15 17">
    <name type="scientific">Bifidobacterium eulemuris</name>
    <dbReference type="NCBI Taxonomy" id="1765219"/>
    <lineage>
        <taxon>Bacteria</taxon>
        <taxon>Bacillati</taxon>
        <taxon>Actinomycetota</taxon>
        <taxon>Actinomycetes</taxon>
        <taxon>Bifidobacteriales</taxon>
        <taxon>Bifidobacteriaceae</taxon>
        <taxon>Bifidobacterium</taxon>
    </lineage>
</organism>
<dbReference type="EMBL" id="MWWZ01000005">
    <property type="protein sequence ID" value="OZG68548.1"/>
    <property type="molecule type" value="Genomic_DNA"/>
</dbReference>
<keyword evidence="8" id="KW-0735">Signal-anchor</keyword>
<dbReference type="Pfam" id="PF02485">
    <property type="entry name" value="Branch"/>
    <property type="match status" value="1"/>
</dbReference>
<evidence type="ECO:0000256" key="8">
    <source>
        <dbReference type="ARBA" id="ARBA00022968"/>
    </source>
</evidence>
<evidence type="ECO:0000256" key="3">
    <source>
        <dbReference type="ARBA" id="ARBA00022676"/>
    </source>
</evidence>
<dbReference type="GO" id="GO:0050650">
    <property type="term" value="P:chondroitin sulfate proteoglycan biosynthetic process"/>
    <property type="evidence" value="ECO:0007669"/>
    <property type="project" value="TreeGrafter"/>
</dbReference>